<proteinExistence type="predicted"/>
<dbReference type="Gene3D" id="2.40.30.10">
    <property type="entry name" value="Translation factors"/>
    <property type="match status" value="1"/>
</dbReference>
<dbReference type="CDD" id="cd00322">
    <property type="entry name" value="FNR_like"/>
    <property type="match status" value="1"/>
</dbReference>
<dbReference type="SUPFAM" id="SSF63380">
    <property type="entry name" value="Riboflavin synthase domain-like"/>
    <property type="match status" value="1"/>
</dbReference>
<protein>
    <recommendedName>
        <fullName evidence="3">Oxidoreductase NAD-binding domain-containing protein 1</fullName>
    </recommendedName>
</protein>
<dbReference type="Gene3D" id="3.40.50.80">
    <property type="entry name" value="Nucleotide-binding domain of ferredoxin-NADP reductase (FNR) module"/>
    <property type="match status" value="1"/>
</dbReference>
<evidence type="ECO:0000256" key="1">
    <source>
        <dbReference type="ARBA" id="ARBA00023002"/>
    </source>
</evidence>
<dbReference type="AlphaFoldDB" id="W9J7D1"/>
<keyword evidence="2" id="KW-0520">NAD</keyword>
<dbReference type="GO" id="GO:0016491">
    <property type="term" value="F:oxidoreductase activity"/>
    <property type="evidence" value="ECO:0007669"/>
    <property type="project" value="UniProtKB-KW"/>
</dbReference>
<accession>W9J7D1</accession>
<dbReference type="PANTHER" id="PTHR46505">
    <property type="entry name" value="OXIDOREDUCTASE NAD-BINDING DOMAIN-CONTAINING PROTEIN 1"/>
    <property type="match status" value="1"/>
</dbReference>
<dbReference type="Pfam" id="PF00175">
    <property type="entry name" value="NAD_binding_1"/>
    <property type="match status" value="1"/>
</dbReference>
<reference evidence="5 6" key="1">
    <citation type="submission" date="2011-06" db="EMBL/GenBank/DDBJ databases">
        <title>The Genome Sequence of Fusarium oxysporum FOSC 3-a.</title>
        <authorList>
            <consortium name="The Broad Institute Genome Sequencing Platform"/>
            <person name="Ma L.-J."/>
            <person name="Gale L.R."/>
            <person name="Schwartz D.C."/>
            <person name="Zhou S."/>
            <person name="Corby-Kistler H."/>
            <person name="Young S.K."/>
            <person name="Zeng Q."/>
            <person name="Gargeya S."/>
            <person name="Fitzgerald M."/>
            <person name="Haas B."/>
            <person name="Abouelleil A."/>
            <person name="Alvarado L."/>
            <person name="Arachchi H.M."/>
            <person name="Berlin A."/>
            <person name="Brown A."/>
            <person name="Chapman S.B."/>
            <person name="Chen Z."/>
            <person name="Dunbar C."/>
            <person name="Freedman E."/>
            <person name="Gearin G."/>
            <person name="Gellesch M."/>
            <person name="Goldberg J."/>
            <person name="Griggs A."/>
            <person name="Gujja S."/>
            <person name="Heiman D."/>
            <person name="Howarth C."/>
            <person name="Larson L."/>
            <person name="Lui A."/>
            <person name="MacDonald P.J.P."/>
            <person name="Mehta T."/>
            <person name="Montmayeur A."/>
            <person name="Murphy C."/>
            <person name="Neiman D."/>
            <person name="Pearson M."/>
            <person name="Priest M."/>
            <person name="Roberts A."/>
            <person name="Saif S."/>
            <person name="Shea T."/>
            <person name="Shenoy N."/>
            <person name="Sisk P."/>
            <person name="Stolte C."/>
            <person name="Sykes S."/>
            <person name="Wortman J."/>
            <person name="Nusbaum C."/>
            <person name="Birren B."/>
        </authorList>
    </citation>
    <scope>NUCLEOTIDE SEQUENCE [LARGE SCALE GENOMIC DNA]</scope>
    <source>
        <strain evidence="6">FOSC 3-a</strain>
    </source>
</reference>
<keyword evidence="1" id="KW-0560">Oxidoreductase</keyword>
<dbReference type="OrthoDB" id="436496at2759"/>
<dbReference type="EMBL" id="JH717839">
    <property type="protein sequence ID" value="EWZ00777.1"/>
    <property type="molecule type" value="Genomic_DNA"/>
</dbReference>
<gene>
    <name evidence="5" type="ORF">FOYG_00557</name>
</gene>
<dbReference type="InterPro" id="IPR039261">
    <property type="entry name" value="FNR_nucleotide-bd"/>
</dbReference>
<dbReference type="HOGENOM" id="CLU_003827_7_1_1"/>
<dbReference type="InterPro" id="IPR052128">
    <property type="entry name" value="Oxidoreductase_NAD-binding"/>
</dbReference>
<dbReference type="InterPro" id="IPR017927">
    <property type="entry name" value="FAD-bd_FR_type"/>
</dbReference>
<dbReference type="GO" id="GO:0005739">
    <property type="term" value="C:mitochondrion"/>
    <property type="evidence" value="ECO:0007669"/>
    <property type="project" value="TreeGrafter"/>
</dbReference>
<sequence length="309" mass="34384">MPLKLAIISPCVSISGRRFGLVAINLIALCARPKAMSTQRSGHLERTAQEPRDESLLDVRLERIDQVNERIRLYRLKLESGPIKFLAGQWLDTYIPGNPKPGGFTLTSTPRAASDPKSPYLELAVQESPENPPAAWLWQSPSDITGSKLQVRVGGSFVFPPSEIPLNDISHVVFVAGGVGINPLVSMMGHIAEEGYNLEVKVLYASKLPAQGLKGVLFLERIRKWFTEKELIGDLKVFTTGIYDGHIESRELDVHERRFTVEDVKEAMGEKNNSVVYVCGPATMTDEIVDGLTRDGGMDKNRVMLEKWW</sequence>
<dbReference type="SUPFAM" id="SSF52343">
    <property type="entry name" value="Ferredoxin reductase-like, C-terminal NADP-linked domain"/>
    <property type="match status" value="1"/>
</dbReference>
<dbReference type="Proteomes" id="UP000030753">
    <property type="component" value="Unassembled WGS sequence"/>
</dbReference>
<dbReference type="PANTHER" id="PTHR46505:SF1">
    <property type="entry name" value="OXIDOREDUCTASE NAD-BINDING DOMAIN-CONTAINING PROTEIN 1"/>
    <property type="match status" value="1"/>
</dbReference>
<dbReference type="InterPro" id="IPR001433">
    <property type="entry name" value="OxRdtase_FAD/NAD-bd"/>
</dbReference>
<dbReference type="PROSITE" id="PS51384">
    <property type="entry name" value="FAD_FR"/>
    <property type="match status" value="1"/>
</dbReference>
<evidence type="ECO:0000259" key="4">
    <source>
        <dbReference type="PROSITE" id="PS51384"/>
    </source>
</evidence>
<name>W9J7D1_FUSOX</name>
<evidence type="ECO:0000256" key="3">
    <source>
        <dbReference type="ARBA" id="ARBA00040516"/>
    </source>
</evidence>
<evidence type="ECO:0000313" key="5">
    <source>
        <dbReference type="EMBL" id="EWZ00777.1"/>
    </source>
</evidence>
<organism evidence="5 6">
    <name type="scientific">Fusarium oxysporum NRRL 32931</name>
    <dbReference type="NCBI Taxonomy" id="660029"/>
    <lineage>
        <taxon>Eukaryota</taxon>
        <taxon>Fungi</taxon>
        <taxon>Dikarya</taxon>
        <taxon>Ascomycota</taxon>
        <taxon>Pezizomycotina</taxon>
        <taxon>Sordariomycetes</taxon>
        <taxon>Hypocreomycetidae</taxon>
        <taxon>Hypocreales</taxon>
        <taxon>Nectriaceae</taxon>
        <taxon>Fusarium</taxon>
        <taxon>Fusarium oxysporum species complex</taxon>
    </lineage>
</organism>
<feature type="domain" description="FAD-binding FR-type" evidence="4">
    <location>
        <begin position="54"/>
        <end position="162"/>
    </location>
</feature>
<evidence type="ECO:0000313" key="6">
    <source>
        <dbReference type="Proteomes" id="UP000030753"/>
    </source>
</evidence>
<evidence type="ECO:0000256" key="2">
    <source>
        <dbReference type="ARBA" id="ARBA00023027"/>
    </source>
</evidence>
<dbReference type="InterPro" id="IPR017938">
    <property type="entry name" value="Riboflavin_synthase-like_b-brl"/>
</dbReference>